<evidence type="ECO:0000313" key="3">
    <source>
        <dbReference type="Proteomes" id="UP000198211"/>
    </source>
</evidence>
<evidence type="ECO:0000313" key="2">
    <source>
        <dbReference type="EMBL" id="OWY94282.1"/>
    </source>
</evidence>
<dbReference type="Pfam" id="PF20681">
    <property type="entry name" value="DUF6818"/>
    <property type="match status" value="1"/>
</dbReference>
<protein>
    <recommendedName>
        <fullName evidence="1">DUF6818 domain-containing protein</fullName>
    </recommendedName>
</protein>
<dbReference type="Proteomes" id="UP000198211">
    <property type="component" value="Unassembled WGS sequence"/>
</dbReference>
<dbReference type="EMBL" id="NBNE01014627">
    <property type="protein sequence ID" value="OWY94282.1"/>
    <property type="molecule type" value="Genomic_DNA"/>
</dbReference>
<feature type="domain" description="DUF6818" evidence="1">
    <location>
        <begin position="30"/>
        <end position="63"/>
    </location>
</feature>
<organism evidence="2 3">
    <name type="scientific">Phytophthora megakarya</name>
    <dbReference type="NCBI Taxonomy" id="4795"/>
    <lineage>
        <taxon>Eukaryota</taxon>
        <taxon>Sar</taxon>
        <taxon>Stramenopiles</taxon>
        <taxon>Oomycota</taxon>
        <taxon>Peronosporomycetes</taxon>
        <taxon>Peronosporales</taxon>
        <taxon>Peronosporaceae</taxon>
        <taxon>Phytophthora</taxon>
    </lineage>
</organism>
<proteinExistence type="predicted"/>
<name>A0A225UMF4_9STRA</name>
<dbReference type="InterPro" id="IPR049203">
    <property type="entry name" value="DUF6818"/>
</dbReference>
<dbReference type="AlphaFoldDB" id="A0A225UMF4"/>
<sequence length="183" mass="20808">MPKRQGSVKYSTCEMERLLMMVSNSKSKTKNDWEELASDYNASKKMHWKTRDSVSLKRKFYAMRVSRNCLAARSSSSGVGIFLGAHDGMNNYINVNGVQIEPSATPVEAASFTQFQERQKARTPLEPVGNSLSQPEIQLAKHDLATKYRQVCQMVKLQQRTTRRQEQKLQDCLSTPAKVMDNL</sequence>
<gene>
    <name evidence="2" type="ORF">PHMEG_00036032</name>
</gene>
<keyword evidence="3" id="KW-1185">Reference proteome</keyword>
<evidence type="ECO:0000259" key="1">
    <source>
        <dbReference type="Pfam" id="PF20681"/>
    </source>
</evidence>
<accession>A0A225UMF4</accession>
<comment type="caution">
    <text evidence="2">The sequence shown here is derived from an EMBL/GenBank/DDBJ whole genome shotgun (WGS) entry which is preliminary data.</text>
</comment>
<reference evidence="3" key="1">
    <citation type="submission" date="2017-03" db="EMBL/GenBank/DDBJ databases">
        <title>Phytopthora megakarya and P. palmivora, two closely related causual agents of cacao black pod achieved similar genome size and gene model numbers by different mechanisms.</title>
        <authorList>
            <person name="Ali S."/>
            <person name="Shao J."/>
            <person name="Larry D.J."/>
            <person name="Kronmiller B."/>
            <person name="Shen D."/>
            <person name="Strem M.D."/>
            <person name="Melnick R.L."/>
            <person name="Guiltinan M.J."/>
            <person name="Tyler B.M."/>
            <person name="Meinhardt L.W."/>
            <person name="Bailey B.A."/>
        </authorList>
    </citation>
    <scope>NUCLEOTIDE SEQUENCE [LARGE SCALE GENOMIC DNA]</scope>
    <source>
        <strain evidence="3">zdho120</strain>
    </source>
</reference>